<dbReference type="SMART" id="SM00700">
    <property type="entry name" value="JHBP"/>
    <property type="match status" value="1"/>
</dbReference>
<proteinExistence type="predicted"/>
<dbReference type="PANTHER" id="PTHR11008">
    <property type="entry name" value="PROTEIN TAKEOUT-LIKE PROTEIN"/>
    <property type="match status" value="1"/>
</dbReference>
<organism evidence="2 3">
    <name type="scientific">Atta cephalotes</name>
    <name type="common">Leafcutter ant</name>
    <dbReference type="NCBI Taxonomy" id="12957"/>
    <lineage>
        <taxon>Eukaryota</taxon>
        <taxon>Metazoa</taxon>
        <taxon>Ecdysozoa</taxon>
        <taxon>Arthropoda</taxon>
        <taxon>Hexapoda</taxon>
        <taxon>Insecta</taxon>
        <taxon>Pterygota</taxon>
        <taxon>Neoptera</taxon>
        <taxon>Endopterygota</taxon>
        <taxon>Hymenoptera</taxon>
        <taxon>Apocrita</taxon>
        <taxon>Aculeata</taxon>
        <taxon>Formicoidea</taxon>
        <taxon>Formicidae</taxon>
        <taxon>Myrmicinae</taxon>
        <taxon>Atta</taxon>
    </lineage>
</organism>
<dbReference type="Pfam" id="PF06585">
    <property type="entry name" value="JHBP"/>
    <property type="match status" value="2"/>
</dbReference>
<name>A0A158NSA1_ATTCE</name>
<dbReference type="KEGG" id="acep:105623634"/>
<protein>
    <recommendedName>
        <fullName evidence="4">Lipid-binding serum glycoprotein N-terminal domain-containing protein</fullName>
    </recommendedName>
</protein>
<keyword evidence="3" id="KW-1185">Reference proteome</keyword>
<dbReference type="PANTHER" id="PTHR11008:SF9">
    <property type="entry name" value="PROTEIN TAKEOUT-LIKE PROTEIN"/>
    <property type="match status" value="1"/>
</dbReference>
<dbReference type="EMBL" id="ADTU01024672">
    <property type="status" value="NOT_ANNOTATED_CDS"/>
    <property type="molecule type" value="Genomic_DNA"/>
</dbReference>
<feature type="signal peptide" evidence="1">
    <location>
        <begin position="1"/>
        <end position="17"/>
    </location>
</feature>
<evidence type="ECO:0000313" key="2">
    <source>
        <dbReference type="EnsemblMetazoa" id="XP_012060409.1"/>
    </source>
</evidence>
<evidence type="ECO:0008006" key="4">
    <source>
        <dbReference type="Google" id="ProtNLM"/>
    </source>
</evidence>
<dbReference type="InterPro" id="IPR038606">
    <property type="entry name" value="To_sf"/>
</dbReference>
<evidence type="ECO:0000313" key="3">
    <source>
        <dbReference type="Proteomes" id="UP000005205"/>
    </source>
</evidence>
<sequence length="385" mass="42799">MNFVVFGLILICCHAGAIEIDDNFAAIQFAGPKINLENFFEKFKSLLKNGTNGLKIYGIPICDPFIVNKLPIKYNLSTFVDNIDFKGFLEHFNVSSLASYIVNSAKFKPIDLNAYIDISWPLIIANTNYSFKGNILNYDVYGGGDIKKMKLQVMFGLILICCNARAMRINAEPFGNPMIQDALEKLKNTLKTGNEKLGIPILDPFKADRLAINVNEDEIKLNANLSTCNANGLSGYDVINGDLSMAKDIVLSLHLSWPLITANTKYDMKGKVDNFELFGNGDIKLSAQNFVLNTVVTFLWNGSLNSYLKIKNINLKLSLQKLDFQATGLFNDEETSAILSALISDMAPELIGNEMITSKIVELITKKTDDFLATKTILEIIEMLV</sequence>
<dbReference type="OrthoDB" id="6370791at2759"/>
<gene>
    <name evidence="2" type="primary">105623634</name>
</gene>
<feature type="chain" id="PRO_5007629603" description="Lipid-binding serum glycoprotein N-terminal domain-containing protein" evidence="1">
    <location>
        <begin position="18"/>
        <end position="385"/>
    </location>
</feature>
<dbReference type="Proteomes" id="UP000005205">
    <property type="component" value="Unassembled WGS sequence"/>
</dbReference>
<reference evidence="2" key="2">
    <citation type="submission" date="2016-04" db="UniProtKB">
        <authorList>
            <consortium name="EnsemblMetazoa"/>
        </authorList>
    </citation>
    <scope>IDENTIFICATION</scope>
</reference>
<dbReference type="InterPro" id="IPR010562">
    <property type="entry name" value="Haemolymph_juvenile_hormone-bd"/>
</dbReference>
<dbReference type="EnsemblMetazoa" id="XM_012205019.1">
    <property type="protein sequence ID" value="XP_012060409.1"/>
    <property type="gene ID" value="LOC105623634"/>
</dbReference>
<reference evidence="3" key="1">
    <citation type="journal article" date="2011" name="PLoS Genet.">
        <title>The genome sequence of the leaf-cutter ant Atta cephalotes reveals insights into its obligate symbiotic lifestyle.</title>
        <authorList>
            <person name="Suen G."/>
            <person name="Teiling C."/>
            <person name="Li L."/>
            <person name="Holt C."/>
            <person name="Abouheif E."/>
            <person name="Bornberg-Bauer E."/>
            <person name="Bouffard P."/>
            <person name="Caldera E.J."/>
            <person name="Cash E."/>
            <person name="Cavanaugh A."/>
            <person name="Denas O."/>
            <person name="Elhaik E."/>
            <person name="Fave M.J."/>
            <person name="Gadau J."/>
            <person name="Gibson J.D."/>
            <person name="Graur D."/>
            <person name="Grubbs K.J."/>
            <person name="Hagen D.E."/>
            <person name="Harkins T.T."/>
            <person name="Helmkampf M."/>
            <person name="Hu H."/>
            <person name="Johnson B.R."/>
            <person name="Kim J."/>
            <person name="Marsh S.E."/>
            <person name="Moeller J.A."/>
            <person name="Munoz-Torres M.C."/>
            <person name="Murphy M.C."/>
            <person name="Naughton M.C."/>
            <person name="Nigam S."/>
            <person name="Overson R."/>
            <person name="Rajakumar R."/>
            <person name="Reese J.T."/>
            <person name="Scott J.J."/>
            <person name="Smith C.R."/>
            <person name="Tao S."/>
            <person name="Tsutsui N.D."/>
            <person name="Viljakainen L."/>
            <person name="Wissler L."/>
            <person name="Yandell M.D."/>
            <person name="Zimmer F."/>
            <person name="Taylor J."/>
            <person name="Slater S.C."/>
            <person name="Clifton S.W."/>
            <person name="Warren W.C."/>
            <person name="Elsik C.G."/>
            <person name="Smith C.D."/>
            <person name="Weinstock G.M."/>
            <person name="Gerardo N.M."/>
            <person name="Currie C.R."/>
        </authorList>
    </citation>
    <scope>NUCLEOTIDE SEQUENCE [LARGE SCALE GENOMIC DNA]</scope>
</reference>
<evidence type="ECO:0000256" key="1">
    <source>
        <dbReference type="SAM" id="SignalP"/>
    </source>
</evidence>
<dbReference type="AlphaFoldDB" id="A0A158NSA1"/>
<accession>A0A158NSA1</accession>
<dbReference type="InParanoid" id="A0A158NSA1"/>
<dbReference type="Gene3D" id="3.15.10.30">
    <property type="entry name" value="Haemolymph juvenile hormone binding protein"/>
    <property type="match status" value="2"/>
</dbReference>
<dbReference type="EMBL" id="ADTU01024671">
    <property type="status" value="NOT_ANNOTATED_CDS"/>
    <property type="molecule type" value="Genomic_DNA"/>
</dbReference>
<keyword evidence="1" id="KW-0732">Signal</keyword>